<protein>
    <submittedName>
        <fullName evidence="1">Uncharacterized protein</fullName>
    </submittedName>
</protein>
<name>D3B7Z8_HETP5</name>
<evidence type="ECO:0000313" key="1">
    <source>
        <dbReference type="EMBL" id="EFA82166.1"/>
    </source>
</evidence>
<dbReference type="AlphaFoldDB" id="D3B7Z8"/>
<accession>D3B7Z8</accession>
<comment type="caution">
    <text evidence="1">The sequence shown here is derived from an EMBL/GenBank/DDBJ whole genome shotgun (WGS) entry which is preliminary data.</text>
</comment>
<gene>
    <name evidence="1" type="ORF">PPL_04586</name>
</gene>
<keyword evidence="2" id="KW-1185">Reference proteome</keyword>
<evidence type="ECO:0000313" key="2">
    <source>
        <dbReference type="Proteomes" id="UP000001396"/>
    </source>
</evidence>
<sequence>MPLPLAARKSIRDNEEHLTNAVETIKSALGVEWTFEFDFETLLAKVESADYVKNDPGSFFYKDVATNVAECVKSFATKDEMVKEALIEANANSKVIVRVNEDKKNTSYWKYIFENNNLVLLFRASPANISDITYFDLPSIIPSPGVLSLKARLNLKENGEKFQTALEEIKEATKNDWTYDESSIETCYTTFDFDKDRIGDIFAEIITNIAYNIKTRCKDEMILEAFNEVNTNNKIVFRHLPKQSDYWTFAFTSGDLIVSYKSICNVSDIEQEFSSIHTIKNQSAIN</sequence>
<reference evidence="1 2" key="1">
    <citation type="journal article" date="2011" name="Genome Res.">
        <title>Phylogeny-wide analysis of social amoeba genomes highlights ancient origins for complex intercellular communication.</title>
        <authorList>
            <person name="Heidel A.J."/>
            <person name="Lawal H.M."/>
            <person name="Felder M."/>
            <person name="Schilde C."/>
            <person name="Helps N.R."/>
            <person name="Tunggal B."/>
            <person name="Rivero F."/>
            <person name="John U."/>
            <person name="Schleicher M."/>
            <person name="Eichinger L."/>
            <person name="Platzer M."/>
            <person name="Noegel A.A."/>
            <person name="Schaap P."/>
            <person name="Gloeckner G."/>
        </authorList>
    </citation>
    <scope>NUCLEOTIDE SEQUENCE [LARGE SCALE GENOMIC DNA]</scope>
    <source>
        <strain evidence="2">ATCC 26659 / Pp 5 / PN500</strain>
    </source>
</reference>
<proteinExistence type="predicted"/>
<dbReference type="OMA" id="KNAHETI"/>
<dbReference type="Proteomes" id="UP000001396">
    <property type="component" value="Unassembled WGS sequence"/>
</dbReference>
<dbReference type="GeneID" id="31360073"/>
<dbReference type="FunCoup" id="D3B7Z8">
    <property type="interactions" value="11"/>
</dbReference>
<dbReference type="RefSeq" id="XP_020434283.1">
    <property type="nucleotide sequence ID" value="XM_020575488.1"/>
</dbReference>
<dbReference type="STRING" id="670386.D3B7Z8"/>
<dbReference type="InParanoid" id="D3B7Z8"/>
<organism evidence="1 2">
    <name type="scientific">Heterostelium pallidum (strain ATCC 26659 / Pp 5 / PN500)</name>
    <name type="common">Cellular slime mold</name>
    <name type="synonym">Polysphondylium pallidum</name>
    <dbReference type="NCBI Taxonomy" id="670386"/>
    <lineage>
        <taxon>Eukaryota</taxon>
        <taxon>Amoebozoa</taxon>
        <taxon>Evosea</taxon>
        <taxon>Eumycetozoa</taxon>
        <taxon>Dictyostelia</taxon>
        <taxon>Acytosteliales</taxon>
        <taxon>Acytosteliaceae</taxon>
        <taxon>Heterostelium</taxon>
    </lineage>
</organism>
<dbReference type="EMBL" id="ADBJ01000020">
    <property type="protein sequence ID" value="EFA82166.1"/>
    <property type="molecule type" value="Genomic_DNA"/>
</dbReference>